<feature type="transmembrane region" description="Helical" evidence="1">
    <location>
        <begin position="20"/>
        <end position="39"/>
    </location>
</feature>
<dbReference type="AlphaFoldDB" id="A0A6I4M2N7"/>
<protein>
    <submittedName>
        <fullName evidence="2">Uncharacterized protein</fullName>
    </submittedName>
</protein>
<sequence>MMNNIGFGGSGPRRIPVWRILGWGSAVMLLLTPLVAMQFNHEVHWTEPDFIIAFTIIGITGALVELTILLTYNPFSRAGGFVAILAGSLVFWSSLVIGMIGDEGNSVNLLFGLVLLIAIFGAWFSSLHRNVLPAAMLTAGTIQCAIGLLAGIWGSDVRGGVFTILLSTLWWLSSLLFAIAAKHRGRAG</sequence>
<organism evidence="2 3">
    <name type="scientific">Sphingorhabdus profundilacus</name>
    <dbReference type="NCBI Taxonomy" id="2509718"/>
    <lineage>
        <taxon>Bacteria</taxon>
        <taxon>Pseudomonadati</taxon>
        <taxon>Pseudomonadota</taxon>
        <taxon>Alphaproteobacteria</taxon>
        <taxon>Sphingomonadales</taxon>
        <taxon>Sphingomonadaceae</taxon>
        <taxon>Sphingorhabdus</taxon>
    </lineage>
</organism>
<feature type="transmembrane region" description="Helical" evidence="1">
    <location>
        <begin position="106"/>
        <end position="124"/>
    </location>
</feature>
<reference evidence="2 3" key="1">
    <citation type="submission" date="2019-01" db="EMBL/GenBank/DDBJ databases">
        <title>Sphingorhabdus lacus sp.nov., isolated from an oligotrophic freshwater lake.</title>
        <authorList>
            <person name="Park M."/>
        </authorList>
    </citation>
    <scope>NUCLEOTIDE SEQUENCE [LARGE SCALE GENOMIC DNA]</scope>
    <source>
        <strain evidence="2 3">IMCC26285</strain>
    </source>
</reference>
<keyword evidence="1" id="KW-0812">Transmembrane</keyword>
<dbReference type="Proteomes" id="UP000471147">
    <property type="component" value="Unassembled WGS sequence"/>
</dbReference>
<evidence type="ECO:0000313" key="2">
    <source>
        <dbReference type="EMBL" id="MVZ96565.1"/>
    </source>
</evidence>
<keyword evidence="3" id="KW-1185">Reference proteome</keyword>
<proteinExistence type="predicted"/>
<gene>
    <name evidence="2" type="ORF">EUU23_02455</name>
</gene>
<evidence type="ECO:0000256" key="1">
    <source>
        <dbReference type="SAM" id="Phobius"/>
    </source>
</evidence>
<feature type="transmembrane region" description="Helical" evidence="1">
    <location>
        <begin position="159"/>
        <end position="181"/>
    </location>
</feature>
<accession>A0A6I4M2N7</accession>
<keyword evidence="1" id="KW-1133">Transmembrane helix</keyword>
<keyword evidence="1" id="KW-0472">Membrane</keyword>
<dbReference type="EMBL" id="SDWJ01000001">
    <property type="protein sequence ID" value="MVZ96565.1"/>
    <property type="molecule type" value="Genomic_DNA"/>
</dbReference>
<feature type="transmembrane region" description="Helical" evidence="1">
    <location>
        <begin position="131"/>
        <end position="153"/>
    </location>
</feature>
<feature type="transmembrane region" description="Helical" evidence="1">
    <location>
        <begin position="79"/>
        <end position="100"/>
    </location>
</feature>
<evidence type="ECO:0000313" key="3">
    <source>
        <dbReference type="Proteomes" id="UP000471147"/>
    </source>
</evidence>
<comment type="caution">
    <text evidence="2">The sequence shown here is derived from an EMBL/GenBank/DDBJ whole genome shotgun (WGS) entry which is preliminary data.</text>
</comment>
<feature type="transmembrane region" description="Helical" evidence="1">
    <location>
        <begin position="51"/>
        <end position="72"/>
    </location>
</feature>
<name>A0A6I4M2N7_9SPHN</name>